<dbReference type="OrthoDB" id="1744168at2759"/>
<feature type="non-terminal residue" evidence="3">
    <location>
        <position position="1"/>
    </location>
</feature>
<keyword evidence="2" id="KW-0812">Transmembrane</keyword>
<reference evidence="3" key="1">
    <citation type="submission" date="2018-05" db="EMBL/GenBank/DDBJ databases">
        <title>Draft genome of Mucuna pruriens seed.</title>
        <authorList>
            <person name="Nnadi N.E."/>
            <person name="Vos R."/>
            <person name="Hasami M.H."/>
            <person name="Devisetty U.K."/>
            <person name="Aguiy J.C."/>
        </authorList>
    </citation>
    <scope>NUCLEOTIDE SEQUENCE [LARGE SCALE GENOMIC DNA]</scope>
    <source>
        <strain evidence="3">JCA_2017</strain>
    </source>
</reference>
<keyword evidence="2" id="KW-1133">Transmembrane helix</keyword>
<evidence type="ECO:0000256" key="1">
    <source>
        <dbReference type="SAM" id="MobiDB-lite"/>
    </source>
</evidence>
<dbReference type="AlphaFoldDB" id="A0A371GPP2"/>
<evidence type="ECO:0000256" key="2">
    <source>
        <dbReference type="SAM" id="Phobius"/>
    </source>
</evidence>
<keyword evidence="4" id="KW-1185">Reference proteome</keyword>
<evidence type="ECO:0000313" key="4">
    <source>
        <dbReference type="Proteomes" id="UP000257109"/>
    </source>
</evidence>
<gene>
    <name evidence="3" type="ORF">CR513_25323</name>
</gene>
<name>A0A371GPP2_MUCPR</name>
<feature type="non-terminal residue" evidence="3">
    <location>
        <position position="84"/>
    </location>
</feature>
<keyword evidence="2" id="KW-0472">Membrane</keyword>
<dbReference type="EMBL" id="QJKJ01004853">
    <property type="protein sequence ID" value="RDX92535.1"/>
    <property type="molecule type" value="Genomic_DNA"/>
</dbReference>
<feature type="transmembrane region" description="Helical" evidence="2">
    <location>
        <begin position="12"/>
        <end position="34"/>
    </location>
</feature>
<protein>
    <submittedName>
        <fullName evidence="3">Uncharacterized protein</fullName>
    </submittedName>
</protein>
<evidence type="ECO:0000313" key="3">
    <source>
        <dbReference type="EMBL" id="RDX92535.1"/>
    </source>
</evidence>
<organism evidence="3 4">
    <name type="scientific">Mucuna pruriens</name>
    <name type="common">Velvet bean</name>
    <name type="synonym">Dolichos pruriens</name>
    <dbReference type="NCBI Taxonomy" id="157652"/>
    <lineage>
        <taxon>Eukaryota</taxon>
        <taxon>Viridiplantae</taxon>
        <taxon>Streptophyta</taxon>
        <taxon>Embryophyta</taxon>
        <taxon>Tracheophyta</taxon>
        <taxon>Spermatophyta</taxon>
        <taxon>Magnoliopsida</taxon>
        <taxon>eudicotyledons</taxon>
        <taxon>Gunneridae</taxon>
        <taxon>Pentapetalae</taxon>
        <taxon>rosids</taxon>
        <taxon>fabids</taxon>
        <taxon>Fabales</taxon>
        <taxon>Fabaceae</taxon>
        <taxon>Papilionoideae</taxon>
        <taxon>50 kb inversion clade</taxon>
        <taxon>NPAAA clade</taxon>
        <taxon>indigoferoid/millettioid clade</taxon>
        <taxon>Phaseoleae</taxon>
        <taxon>Mucuna</taxon>
    </lineage>
</organism>
<feature type="compositionally biased region" description="Polar residues" evidence="1">
    <location>
        <begin position="55"/>
        <end position="68"/>
    </location>
</feature>
<proteinExistence type="predicted"/>
<comment type="caution">
    <text evidence="3">The sequence shown here is derived from an EMBL/GenBank/DDBJ whole genome shotgun (WGS) entry which is preliminary data.</text>
</comment>
<feature type="region of interest" description="Disordered" evidence="1">
    <location>
        <begin position="47"/>
        <end position="84"/>
    </location>
</feature>
<accession>A0A371GPP2</accession>
<sequence>MKNEPSSKGSTLILGIPFFTTVMTKINVHVGILSMEFVRMKRHRTTILNPKPRCHTNQSKTPPLQNSAPRVPSTLPKRKPQEST</sequence>
<dbReference type="Proteomes" id="UP000257109">
    <property type="component" value="Unassembled WGS sequence"/>
</dbReference>